<feature type="compositionally biased region" description="Pro residues" evidence="1">
    <location>
        <begin position="525"/>
        <end position="538"/>
    </location>
</feature>
<reference evidence="3" key="1">
    <citation type="journal article" date="2019" name="Int. J. Syst. Evol. Microbiol.">
        <title>The Global Catalogue of Microorganisms (GCM) 10K type strain sequencing project: providing services to taxonomists for standard genome sequencing and annotation.</title>
        <authorList>
            <consortium name="The Broad Institute Genomics Platform"/>
            <consortium name="The Broad Institute Genome Sequencing Center for Infectious Disease"/>
            <person name="Wu L."/>
            <person name="Ma J."/>
        </authorList>
    </citation>
    <scope>NUCLEOTIDE SEQUENCE [LARGE SCALE GENOMIC DNA]</scope>
    <source>
        <strain evidence="3">JCM 17979</strain>
    </source>
</reference>
<gene>
    <name evidence="2" type="ORF">GCM10023200_39670</name>
</gene>
<name>A0ABP9BQW0_9PSEU</name>
<feature type="compositionally biased region" description="Polar residues" evidence="1">
    <location>
        <begin position="568"/>
        <end position="578"/>
    </location>
</feature>
<dbReference type="EMBL" id="BAABHO010000034">
    <property type="protein sequence ID" value="GAA4798872.1"/>
    <property type="molecule type" value="Genomic_DNA"/>
</dbReference>
<feature type="compositionally biased region" description="Low complexity" evidence="1">
    <location>
        <begin position="158"/>
        <end position="173"/>
    </location>
</feature>
<dbReference type="InterPro" id="IPR011009">
    <property type="entry name" value="Kinase-like_dom_sf"/>
</dbReference>
<dbReference type="Proteomes" id="UP001500928">
    <property type="component" value="Unassembled WGS sequence"/>
</dbReference>
<feature type="compositionally biased region" description="Pro residues" evidence="1">
    <location>
        <begin position="133"/>
        <end position="152"/>
    </location>
</feature>
<dbReference type="Gene3D" id="3.30.200.20">
    <property type="entry name" value="Phosphorylase Kinase, domain 1"/>
    <property type="match status" value="1"/>
</dbReference>
<proteinExistence type="predicted"/>
<feature type="region of interest" description="Disordered" evidence="1">
    <location>
        <begin position="516"/>
        <end position="578"/>
    </location>
</feature>
<feature type="region of interest" description="Disordered" evidence="1">
    <location>
        <begin position="442"/>
        <end position="468"/>
    </location>
</feature>
<dbReference type="SUPFAM" id="SSF56112">
    <property type="entry name" value="Protein kinase-like (PK-like)"/>
    <property type="match status" value="1"/>
</dbReference>
<evidence type="ECO:0008006" key="4">
    <source>
        <dbReference type="Google" id="ProtNLM"/>
    </source>
</evidence>
<evidence type="ECO:0000256" key="1">
    <source>
        <dbReference type="SAM" id="MobiDB-lite"/>
    </source>
</evidence>
<feature type="compositionally biased region" description="Polar residues" evidence="1">
    <location>
        <begin position="11"/>
        <end position="20"/>
    </location>
</feature>
<evidence type="ECO:0000313" key="3">
    <source>
        <dbReference type="Proteomes" id="UP001500928"/>
    </source>
</evidence>
<organism evidence="2 3">
    <name type="scientific">Actinomycetospora chlora</name>
    <dbReference type="NCBI Taxonomy" id="663608"/>
    <lineage>
        <taxon>Bacteria</taxon>
        <taxon>Bacillati</taxon>
        <taxon>Actinomycetota</taxon>
        <taxon>Actinomycetes</taxon>
        <taxon>Pseudonocardiales</taxon>
        <taxon>Pseudonocardiaceae</taxon>
        <taxon>Actinomycetospora</taxon>
    </lineage>
</organism>
<sequence>MTGNPAAGTASPESTPQSRTLGRIPGGGEDVAGEPSGERTTTGPAPGAPAASESTAEGAQATQATQATQALDGVEAPPVPPHPSRATGVGIDGPTTHVARTPEVPGGPGTNGGTGTNGSHGTNGSNGTAARPPRAPAGPPGPPSGPFPAGPRRPPRGPARTGPGSGPFPASGALMPGTLLADRYRLVAEVGRDRDADAALWKARDVMLERDVAVTLLVGSWQGDAKASAALSRATRTAHFEHPHAARILDVVRPGGSPLPTGVLGAAVAEWTPGRDLAELVADGPLRPSAALRVIQPLADAVAAAHRSGLVLGLDHPQRVRVSARAATRLAFPMPRGDATNADDVHGLGALLYLLLTARWPGPEGARPPAGLRAAPHGPDGNPVPARQLRPDLPVELAALVDRTLDEDGGIRTAAAVHRLVTQMREGLEDDGVLLPVLEDGQTIDADDPTEVWHDDAAPEPGTDPDRKRKLRIGVTALIVATLAILGFVTYQVISVVAGGGSSAPPVVVIPETPAAPSAASAAPPSSPPPSTPAPTPGGPVQLSSVAVYSPAGSPDNPTRINRAADNDPSTTWSTSDYRQQLPALKPGIGMMTTFTAPAQVAAVTIRSPSPGTRIEIRSAPAADVPLAQTQLLGAGTVQGDVLQIPLQAAPPTGNLLIWITALQEQDDNQFASELADVTIQRAGP</sequence>
<dbReference type="Gene3D" id="1.10.510.10">
    <property type="entry name" value="Transferase(Phosphotransferase) domain 1"/>
    <property type="match status" value="1"/>
</dbReference>
<keyword evidence="3" id="KW-1185">Reference proteome</keyword>
<feature type="region of interest" description="Disordered" evidence="1">
    <location>
        <begin position="1"/>
        <end position="174"/>
    </location>
</feature>
<protein>
    <recommendedName>
        <fullName evidence="4">Serine/threonine protein kinase</fullName>
    </recommendedName>
</protein>
<comment type="caution">
    <text evidence="2">The sequence shown here is derived from an EMBL/GenBank/DDBJ whole genome shotgun (WGS) entry which is preliminary data.</text>
</comment>
<feature type="compositionally biased region" description="Gly residues" evidence="1">
    <location>
        <begin position="106"/>
        <end position="118"/>
    </location>
</feature>
<accession>A0ABP9BQW0</accession>
<dbReference type="CDD" id="cd13973">
    <property type="entry name" value="PK_MviN-like"/>
    <property type="match status" value="1"/>
</dbReference>
<feature type="compositionally biased region" description="Low complexity" evidence="1">
    <location>
        <begin position="40"/>
        <end position="70"/>
    </location>
</feature>
<feature type="compositionally biased region" description="Low complexity" evidence="1">
    <location>
        <begin position="119"/>
        <end position="132"/>
    </location>
</feature>
<evidence type="ECO:0000313" key="2">
    <source>
        <dbReference type="EMBL" id="GAA4798872.1"/>
    </source>
</evidence>